<evidence type="ECO:0000259" key="5">
    <source>
        <dbReference type="Pfam" id="PF21365"/>
    </source>
</evidence>
<dbReference type="PANTHER" id="PTHR22762:SF89">
    <property type="entry name" value="ALPHA-XYLOSIDASE"/>
    <property type="match status" value="1"/>
</dbReference>
<dbReference type="AlphaFoldDB" id="A0A852WJ53"/>
<dbReference type="GO" id="GO:0006491">
    <property type="term" value="P:N-glycan processing"/>
    <property type="evidence" value="ECO:0007669"/>
    <property type="project" value="TreeGrafter"/>
</dbReference>
<feature type="domain" description="Glycoside hydrolase family 31 TIM barrel" evidence="3">
    <location>
        <begin position="193"/>
        <end position="496"/>
    </location>
</feature>
<proteinExistence type="inferred from homology"/>
<dbReference type="Gene3D" id="3.20.20.80">
    <property type="entry name" value="Glycosidases"/>
    <property type="match status" value="1"/>
</dbReference>
<evidence type="ECO:0000313" key="6">
    <source>
        <dbReference type="EMBL" id="NYG05576.1"/>
    </source>
</evidence>
<dbReference type="InterPro" id="IPR017853">
    <property type="entry name" value="GH"/>
</dbReference>
<dbReference type="PANTHER" id="PTHR22762">
    <property type="entry name" value="ALPHA-GLUCOSIDASE"/>
    <property type="match status" value="1"/>
</dbReference>
<dbReference type="InterPro" id="IPR013780">
    <property type="entry name" value="Glyco_hydro_b"/>
</dbReference>
<organism evidence="6 7">
    <name type="scientific">Pedococcus badiiscoriae</name>
    <dbReference type="NCBI Taxonomy" id="642776"/>
    <lineage>
        <taxon>Bacteria</taxon>
        <taxon>Bacillati</taxon>
        <taxon>Actinomycetota</taxon>
        <taxon>Actinomycetes</taxon>
        <taxon>Micrococcales</taxon>
        <taxon>Intrasporangiaceae</taxon>
        <taxon>Pedococcus</taxon>
    </lineage>
</organism>
<dbReference type="SUPFAM" id="SSF51445">
    <property type="entry name" value="(Trans)glycosidases"/>
    <property type="match status" value="1"/>
</dbReference>
<protein>
    <recommendedName>
        <fullName evidence="8">Glycoside hydrolase</fullName>
    </recommendedName>
</protein>
<accession>A0A852WJ53</accession>
<dbReference type="InterPro" id="IPR033403">
    <property type="entry name" value="DUF5110"/>
</dbReference>
<evidence type="ECO:0000256" key="1">
    <source>
        <dbReference type="ARBA" id="ARBA00007806"/>
    </source>
</evidence>
<evidence type="ECO:0000259" key="3">
    <source>
        <dbReference type="Pfam" id="PF01055"/>
    </source>
</evidence>
<dbReference type="SUPFAM" id="SSF51011">
    <property type="entry name" value="Glycosyl hydrolase domain"/>
    <property type="match status" value="1"/>
</dbReference>
<keyword evidence="2" id="KW-0378">Hydrolase</keyword>
<dbReference type="Pfam" id="PF01055">
    <property type="entry name" value="Glyco_hydro_31_2nd"/>
    <property type="match status" value="1"/>
</dbReference>
<keyword evidence="2" id="KW-0326">Glycosidase</keyword>
<dbReference type="InterPro" id="IPR000322">
    <property type="entry name" value="Glyco_hydro_31_TIM"/>
</dbReference>
<dbReference type="Pfam" id="PF21365">
    <property type="entry name" value="Glyco_hydro_31_3rd"/>
    <property type="match status" value="1"/>
</dbReference>
<dbReference type="EMBL" id="JACCAB010000001">
    <property type="protein sequence ID" value="NYG05576.1"/>
    <property type="molecule type" value="Genomic_DNA"/>
</dbReference>
<evidence type="ECO:0000256" key="2">
    <source>
        <dbReference type="RuleBase" id="RU361185"/>
    </source>
</evidence>
<evidence type="ECO:0008006" key="8">
    <source>
        <dbReference type="Google" id="ProtNLM"/>
    </source>
</evidence>
<dbReference type="Pfam" id="PF17137">
    <property type="entry name" value="DUF5110"/>
    <property type="match status" value="1"/>
</dbReference>
<dbReference type="Proteomes" id="UP000573599">
    <property type="component" value="Unassembled WGS sequence"/>
</dbReference>
<gene>
    <name evidence="6" type="ORF">BJ986_000063</name>
</gene>
<reference evidence="6 7" key="1">
    <citation type="submission" date="2020-07" db="EMBL/GenBank/DDBJ databases">
        <title>Sequencing the genomes of 1000 actinobacteria strains.</title>
        <authorList>
            <person name="Klenk H.-P."/>
        </authorList>
    </citation>
    <scope>NUCLEOTIDE SEQUENCE [LARGE SCALE GENOMIC DNA]</scope>
    <source>
        <strain evidence="6 7">DSM 23987</strain>
    </source>
</reference>
<dbReference type="Gene3D" id="2.60.40.1180">
    <property type="entry name" value="Golgi alpha-mannosidase II"/>
    <property type="match status" value="2"/>
</dbReference>
<dbReference type="GO" id="GO:0090599">
    <property type="term" value="F:alpha-glucosidase activity"/>
    <property type="evidence" value="ECO:0007669"/>
    <property type="project" value="TreeGrafter"/>
</dbReference>
<evidence type="ECO:0000313" key="7">
    <source>
        <dbReference type="Proteomes" id="UP000573599"/>
    </source>
</evidence>
<keyword evidence="7" id="KW-1185">Reference proteome</keyword>
<sequence length="786" mass="86948">MDSRLTVPGNPVAHPDAVVSGDRWRITVLTPGLLRLEWSESGDFEDRASTFAVNRALPVPDVEVHRSGRRIELSTDCLHLDYDGEPFSPSGLVVTATSAMPDAHTSEWRYGQPADGLGGTARTLDDVDGAVPLGPGVVSRSGIAVIDDSESFLIADGRATARRLGTQDLYLFVRGHDYRAAVADLYAVSGAVPLLPRWALGNWWSRYHPYSADEYLELLDRFDAEHVPLSVAVLDMDWHWVDIDPRFGVGWTGYSWNRDLFPDPPAFLDELHRRGLAVTLNVHPADGVRAFEDAYPQVARDMGVDPASERAVAFDPTDPRFMDSYFRRLHHPLEDEGVDFWWLDWQQGSFSRTPGVDPLWLLNIEHFNDSARRGQLPLTFSRYAGPGSHRYPVGFSGDTHITWDSLAFQPYFTASSSNIGYGWWSHDIGGHWYGSRDDDLTVRWVQLGVFSPIMRLHSTLHPFIRKEPWTFPAQARATIDVFLRLRHRLVPYLHTMNARAAREGVPLVEPMYWADPAATEAYAVPTQFRFGTELVVAPITSPQQEVLGLGSVQAWLPEGVWTDLFTGTRYRGGRQVRLHRPLETLPVLARAGALLPLAGQGDEPVGTTLPEHLELVLAVGADGRFDLVEDDGSTAARTAVTSITWDEATATVVIAPPTGAVDVLPPSRTWSLVVLGVEAGTARSTGKTDVTASPETCGTRFALGEVATADGLRVTLDDLRPFGWARTLEQARQVLDRARIDYNLKRTAYALVESADGPTDAAARLRGLELDREVEAALLELLLAEY</sequence>
<dbReference type="InterPro" id="IPR048395">
    <property type="entry name" value="Glyco_hydro_31_C"/>
</dbReference>
<dbReference type="GO" id="GO:0005975">
    <property type="term" value="P:carbohydrate metabolic process"/>
    <property type="evidence" value="ECO:0007669"/>
    <property type="project" value="InterPro"/>
</dbReference>
<name>A0A852WJ53_9MICO</name>
<feature type="domain" description="Glycosyl hydrolase family 31 C-terminal" evidence="5">
    <location>
        <begin position="504"/>
        <end position="594"/>
    </location>
</feature>
<comment type="similarity">
    <text evidence="1 2">Belongs to the glycosyl hydrolase 31 family.</text>
</comment>
<dbReference type="CDD" id="cd06595">
    <property type="entry name" value="GH31_u1"/>
    <property type="match status" value="1"/>
</dbReference>
<feature type="domain" description="DUF5110" evidence="4">
    <location>
        <begin position="613"/>
        <end position="676"/>
    </location>
</feature>
<comment type="caution">
    <text evidence="6">The sequence shown here is derived from an EMBL/GenBank/DDBJ whole genome shotgun (WGS) entry which is preliminary data.</text>
</comment>
<evidence type="ECO:0000259" key="4">
    <source>
        <dbReference type="Pfam" id="PF17137"/>
    </source>
</evidence>
<dbReference type="RefSeq" id="WP_179420178.1">
    <property type="nucleotide sequence ID" value="NZ_JACCAB010000001.1"/>
</dbReference>